<gene>
    <name evidence="3" type="ORF">QQ91_0003970</name>
</gene>
<keyword evidence="3" id="KW-0255">Endonuclease</keyword>
<organism evidence="3 4">
    <name type="scientific">Lyngbya confervoides BDU141951</name>
    <dbReference type="NCBI Taxonomy" id="1574623"/>
    <lineage>
        <taxon>Bacteria</taxon>
        <taxon>Bacillati</taxon>
        <taxon>Cyanobacteriota</taxon>
        <taxon>Cyanophyceae</taxon>
        <taxon>Oscillatoriophycideae</taxon>
        <taxon>Oscillatoriales</taxon>
        <taxon>Microcoleaceae</taxon>
        <taxon>Lyngbya</taxon>
    </lineage>
</organism>
<evidence type="ECO:0000259" key="1">
    <source>
        <dbReference type="Pfam" id="PF03235"/>
    </source>
</evidence>
<evidence type="ECO:0000259" key="2">
    <source>
        <dbReference type="Pfam" id="PF07510"/>
    </source>
</evidence>
<accession>A0ABD4T0M9</accession>
<feature type="domain" description="GmrSD restriction endonucleases N-terminal" evidence="1">
    <location>
        <begin position="15"/>
        <end position="239"/>
    </location>
</feature>
<sequence>MPANIDCSSQNLGKLLTSDDFCYSVPTFQRDYSWTKVEVDQLWQDITDTIKEKRSEHFMGAIVVKNSHKPEMLIDGQQRLVTISLLMCAIRDIAKNEKKEETLATLVSERYLGTMNMETYDLEPKLILNETNNDIYSEIVLKNREVEVLLKKARSKNLNQSNRLLIQAYLNLRTLVLTFIENQSNQIIALKQIVECIRSNFIVIVISVPDEANAYLIFETLNDRGLDLSVSDLLKNYLFSKAGNKLKEVKKKWEDMNFLVERFQLTKFIRHYWLSKYAVIREKDLYHTLRNHVRKQTDVIKFVNELTDSAEVYSSFFDSQSSLWHSSSNLRADIEALQVFKVNLCYSVLLAAWESVEEEVFRKILKMMVVISFRYNVICGSRPTPLEDAYSKAAIYIRDKKPKTAQSVFEILSDFYPDDKIFTDSFSHKVISNNPPLCRYILCSLNDYLMNSKELVTNSNGSDLNLEHILPRNPGRKWLLDINNKDYKLYINRLGNMTLLDSVPNRKLGNSLFESKMKEAYKKSSLRITKDLEKYSVWGISEIEDRQKELAKVACQVWRLDY</sequence>
<keyword evidence="3" id="KW-0540">Nuclease</keyword>
<dbReference type="GO" id="GO:0004519">
    <property type="term" value="F:endonuclease activity"/>
    <property type="evidence" value="ECO:0007669"/>
    <property type="project" value="UniProtKB-KW"/>
</dbReference>
<dbReference type="AlphaFoldDB" id="A0ABD4T0M9"/>
<dbReference type="Pfam" id="PF07510">
    <property type="entry name" value="GmrSD_C"/>
    <property type="match status" value="1"/>
</dbReference>
<keyword evidence="3" id="KW-0378">Hydrolase</keyword>
<dbReference type="InterPro" id="IPR004919">
    <property type="entry name" value="GmrSD_N"/>
</dbReference>
<dbReference type="PANTHER" id="PTHR35149">
    <property type="entry name" value="SLL5132 PROTEIN"/>
    <property type="match status" value="1"/>
</dbReference>
<evidence type="ECO:0000313" key="3">
    <source>
        <dbReference type="EMBL" id="MCM1981988.1"/>
    </source>
</evidence>
<dbReference type="Proteomes" id="UP000031561">
    <property type="component" value="Unassembled WGS sequence"/>
</dbReference>
<keyword evidence="4" id="KW-1185">Reference proteome</keyword>
<dbReference type="PANTHER" id="PTHR35149:SF2">
    <property type="entry name" value="DUF262 DOMAIN-CONTAINING PROTEIN"/>
    <property type="match status" value="1"/>
</dbReference>
<protein>
    <submittedName>
        <fullName evidence="3">DUF262 domain-containing HNH endonuclease family protein</fullName>
    </submittedName>
</protein>
<name>A0ABD4T0M9_9CYAN</name>
<dbReference type="InterPro" id="IPR011089">
    <property type="entry name" value="GmrSD_C"/>
</dbReference>
<comment type="caution">
    <text evidence="3">The sequence shown here is derived from an EMBL/GenBank/DDBJ whole genome shotgun (WGS) entry which is preliminary data.</text>
</comment>
<dbReference type="RefSeq" id="WP_166280314.1">
    <property type="nucleotide sequence ID" value="NZ_JTHE03000027.1"/>
</dbReference>
<proteinExistence type="predicted"/>
<reference evidence="3 4" key="1">
    <citation type="journal article" date="2015" name="Genome Announc.">
        <title>Draft Genome Sequence of Filamentous Marine Cyanobacterium Lyngbya confervoides Strain BDU141951.</title>
        <authorList>
            <person name="Chandrababunaidu M.M."/>
            <person name="Sen D."/>
            <person name="Tripathy S."/>
        </authorList>
    </citation>
    <scope>NUCLEOTIDE SEQUENCE [LARGE SCALE GENOMIC DNA]</scope>
    <source>
        <strain evidence="3 4">BDU141951</strain>
    </source>
</reference>
<dbReference type="Pfam" id="PF03235">
    <property type="entry name" value="GmrSD_N"/>
    <property type="match status" value="1"/>
</dbReference>
<evidence type="ECO:0000313" key="4">
    <source>
        <dbReference type="Proteomes" id="UP000031561"/>
    </source>
</evidence>
<feature type="domain" description="GmrSD restriction endonucleases C-terminal" evidence="2">
    <location>
        <begin position="416"/>
        <end position="553"/>
    </location>
</feature>
<dbReference type="EMBL" id="JTHE03000027">
    <property type="protein sequence ID" value="MCM1981988.1"/>
    <property type="molecule type" value="Genomic_DNA"/>
</dbReference>